<feature type="transmembrane region" description="Helical" evidence="6">
    <location>
        <begin position="66"/>
        <end position="85"/>
    </location>
</feature>
<evidence type="ECO:0000256" key="5">
    <source>
        <dbReference type="ARBA" id="ARBA00023136"/>
    </source>
</evidence>
<accession>A0ABS1FZU5</accession>
<dbReference type="InterPro" id="IPR010432">
    <property type="entry name" value="RDD"/>
</dbReference>
<reference evidence="9" key="1">
    <citation type="submission" date="2021-01" db="EMBL/GenBank/DDBJ databases">
        <title>Genome public.</title>
        <authorList>
            <person name="Liu C."/>
            <person name="Sun Q."/>
        </authorList>
    </citation>
    <scope>NUCLEOTIDE SEQUENCE [LARGE SCALE GENOMIC DNA]</scope>
    <source>
        <strain evidence="9">YIM B02567</strain>
    </source>
</reference>
<keyword evidence="9" id="KW-1185">Reference proteome</keyword>
<keyword evidence="3 6" id="KW-0812">Transmembrane</keyword>
<feature type="transmembrane region" description="Helical" evidence="6">
    <location>
        <begin position="21"/>
        <end position="46"/>
    </location>
</feature>
<dbReference type="PANTHER" id="PTHR36115:SF4">
    <property type="entry name" value="MEMBRANE PROTEIN"/>
    <property type="match status" value="1"/>
</dbReference>
<dbReference type="EMBL" id="JAENHK010000010">
    <property type="protein sequence ID" value="MBK1897920.1"/>
    <property type="molecule type" value="Genomic_DNA"/>
</dbReference>
<evidence type="ECO:0000313" key="8">
    <source>
        <dbReference type="EMBL" id="MBK1897920.1"/>
    </source>
</evidence>
<dbReference type="Pfam" id="PF06271">
    <property type="entry name" value="RDD"/>
    <property type="match status" value="1"/>
</dbReference>
<dbReference type="RefSeq" id="WP_200248410.1">
    <property type="nucleotide sequence ID" value="NZ_JAENHK010000010.1"/>
</dbReference>
<name>A0ABS1FZU5_9FLAO</name>
<sequence>MRKYLQIVDRHRASQGLRLANYIIDFIVSYIFVLILLGLSGITYAFITGSTVEEIGYRMENMNPMLDRLITLSAYLFVMFLTETISKGRSLGKLITGTKVIMIDGTSPSVGNFLLRNIIRGIPFVDPLSFLADKSGLHDKWSQTCVIVKKDYEAELQLKSDINTLGTKEII</sequence>
<comment type="subcellular location">
    <subcellularLocation>
        <location evidence="1">Cell membrane</location>
        <topology evidence="1">Multi-pass membrane protein</topology>
    </subcellularLocation>
</comment>
<evidence type="ECO:0000256" key="3">
    <source>
        <dbReference type="ARBA" id="ARBA00022692"/>
    </source>
</evidence>
<dbReference type="Proteomes" id="UP000628669">
    <property type="component" value="Unassembled WGS sequence"/>
</dbReference>
<keyword evidence="4 6" id="KW-1133">Transmembrane helix</keyword>
<keyword evidence="2" id="KW-1003">Cell membrane</keyword>
<keyword evidence="5 6" id="KW-0472">Membrane</keyword>
<evidence type="ECO:0000313" key="9">
    <source>
        <dbReference type="Proteomes" id="UP000628669"/>
    </source>
</evidence>
<evidence type="ECO:0000256" key="1">
    <source>
        <dbReference type="ARBA" id="ARBA00004651"/>
    </source>
</evidence>
<dbReference type="PANTHER" id="PTHR36115">
    <property type="entry name" value="PROLINE-RICH ANTIGEN HOMOLOG-RELATED"/>
    <property type="match status" value="1"/>
</dbReference>
<evidence type="ECO:0000259" key="7">
    <source>
        <dbReference type="Pfam" id="PF06271"/>
    </source>
</evidence>
<feature type="domain" description="RDD" evidence="7">
    <location>
        <begin position="13"/>
        <end position="141"/>
    </location>
</feature>
<evidence type="ECO:0000256" key="6">
    <source>
        <dbReference type="SAM" id="Phobius"/>
    </source>
</evidence>
<dbReference type="InterPro" id="IPR051791">
    <property type="entry name" value="Pra-immunoreactive"/>
</dbReference>
<gene>
    <name evidence="8" type="ORF">JHL15_19285</name>
</gene>
<organism evidence="8 9">
    <name type="scientific">Chryseobacterium paridis</name>
    <dbReference type="NCBI Taxonomy" id="2800328"/>
    <lineage>
        <taxon>Bacteria</taxon>
        <taxon>Pseudomonadati</taxon>
        <taxon>Bacteroidota</taxon>
        <taxon>Flavobacteriia</taxon>
        <taxon>Flavobacteriales</taxon>
        <taxon>Weeksellaceae</taxon>
        <taxon>Chryseobacterium group</taxon>
        <taxon>Chryseobacterium</taxon>
    </lineage>
</organism>
<protein>
    <submittedName>
        <fullName evidence="8">RDD family protein</fullName>
    </submittedName>
</protein>
<evidence type="ECO:0000256" key="4">
    <source>
        <dbReference type="ARBA" id="ARBA00022989"/>
    </source>
</evidence>
<proteinExistence type="predicted"/>
<comment type="caution">
    <text evidence="8">The sequence shown here is derived from an EMBL/GenBank/DDBJ whole genome shotgun (WGS) entry which is preliminary data.</text>
</comment>
<evidence type="ECO:0000256" key="2">
    <source>
        <dbReference type="ARBA" id="ARBA00022475"/>
    </source>
</evidence>